<dbReference type="GO" id="GO:0005634">
    <property type="term" value="C:nucleus"/>
    <property type="evidence" value="ECO:0007669"/>
    <property type="project" value="TreeGrafter"/>
</dbReference>
<keyword evidence="2 5" id="KW-0251">Elongation factor</keyword>
<feature type="region of interest" description="Disordered" evidence="6">
    <location>
        <begin position="595"/>
        <end position="623"/>
    </location>
</feature>
<protein>
    <recommendedName>
        <fullName evidence="1">Elongation factor 1-gamma</fullName>
    </recommendedName>
    <alternativeName>
        <fullName evidence="4">eEF-1B gamma</fullName>
    </alternativeName>
</protein>
<feature type="compositionally biased region" description="Polar residues" evidence="6">
    <location>
        <begin position="2654"/>
        <end position="2672"/>
    </location>
</feature>
<feature type="domain" description="EF-1-gamma C-terminal" evidence="7">
    <location>
        <begin position="277"/>
        <end position="433"/>
    </location>
</feature>
<dbReference type="InterPro" id="IPR036282">
    <property type="entry name" value="Glutathione-S-Trfase_C_sf"/>
</dbReference>
<dbReference type="Pfam" id="PF02798">
    <property type="entry name" value="GST_N"/>
    <property type="match status" value="1"/>
</dbReference>
<dbReference type="CDD" id="cd03181">
    <property type="entry name" value="GST_C_EF1Bgamma_like"/>
    <property type="match status" value="1"/>
</dbReference>
<feature type="compositionally biased region" description="Basic and acidic residues" evidence="6">
    <location>
        <begin position="1798"/>
        <end position="1810"/>
    </location>
</feature>
<keyword evidence="11" id="KW-1185">Reference proteome</keyword>
<dbReference type="SUPFAM" id="SSF89942">
    <property type="entry name" value="eEF1-gamma domain"/>
    <property type="match status" value="1"/>
</dbReference>
<dbReference type="PANTHER" id="PTHR43986">
    <property type="entry name" value="ELONGATION FACTOR 1-GAMMA"/>
    <property type="match status" value="1"/>
</dbReference>
<dbReference type="SFLD" id="SFLDS00019">
    <property type="entry name" value="Glutathione_Transferase_(cytos"/>
    <property type="match status" value="1"/>
</dbReference>
<proteinExistence type="predicted"/>
<feature type="compositionally biased region" description="Basic and acidic residues" evidence="6">
    <location>
        <begin position="774"/>
        <end position="784"/>
    </location>
</feature>
<feature type="region of interest" description="Disordered" evidence="6">
    <location>
        <begin position="1362"/>
        <end position="1391"/>
    </location>
</feature>
<evidence type="ECO:0000313" key="10">
    <source>
        <dbReference type="EMBL" id="TGZ54279.1"/>
    </source>
</evidence>
<feature type="region of interest" description="Disordered" evidence="6">
    <location>
        <begin position="973"/>
        <end position="1000"/>
    </location>
</feature>
<dbReference type="FunFam" id="3.30.70.1010:FF:000001">
    <property type="entry name" value="Elongation factor 1-gamma 1"/>
    <property type="match status" value="1"/>
</dbReference>
<feature type="compositionally biased region" description="Polar residues" evidence="6">
    <location>
        <begin position="1239"/>
        <end position="1251"/>
    </location>
</feature>
<feature type="compositionally biased region" description="Polar residues" evidence="6">
    <location>
        <begin position="973"/>
        <end position="991"/>
    </location>
</feature>
<evidence type="ECO:0000313" key="11">
    <source>
        <dbReference type="Proteomes" id="UP000310200"/>
    </source>
</evidence>
<dbReference type="Gene3D" id="3.30.70.1010">
    <property type="entry name" value="Translation elongation factor EF1B, gamma chain, conserved domain"/>
    <property type="match status" value="1"/>
</dbReference>
<dbReference type="SUPFAM" id="SSF47616">
    <property type="entry name" value="GST C-terminal domain-like"/>
    <property type="match status" value="1"/>
</dbReference>
<dbReference type="InterPro" id="IPR001662">
    <property type="entry name" value="EF1B_G_C"/>
</dbReference>
<dbReference type="SMART" id="SM01183">
    <property type="entry name" value="EF1G"/>
    <property type="match status" value="1"/>
</dbReference>
<dbReference type="SFLD" id="SFLDG00358">
    <property type="entry name" value="Main_(cytGST)"/>
    <property type="match status" value="1"/>
</dbReference>
<dbReference type="GO" id="GO:0003746">
    <property type="term" value="F:translation elongation factor activity"/>
    <property type="evidence" value="ECO:0007669"/>
    <property type="project" value="UniProtKB-UniRule"/>
</dbReference>
<dbReference type="Pfam" id="PF00043">
    <property type="entry name" value="GST_C"/>
    <property type="match status" value="1"/>
</dbReference>
<dbReference type="PROSITE" id="PS50040">
    <property type="entry name" value="EF1G_C"/>
    <property type="match status" value="1"/>
</dbReference>
<comment type="caution">
    <text evidence="10">The sequence shown here is derived from an EMBL/GenBank/DDBJ whole genome shotgun (WGS) entry which is preliminary data.</text>
</comment>
<evidence type="ECO:0000256" key="4">
    <source>
        <dbReference type="ARBA" id="ARBA00030426"/>
    </source>
</evidence>
<dbReference type="PANTHER" id="PTHR43986:SF1">
    <property type="entry name" value="ELONGATION FACTOR 1-GAMMA"/>
    <property type="match status" value="1"/>
</dbReference>
<feature type="region of interest" description="Disordered" evidence="6">
    <location>
        <begin position="1981"/>
        <end position="2095"/>
    </location>
</feature>
<feature type="region of interest" description="Disordered" evidence="6">
    <location>
        <begin position="2306"/>
        <end position="2385"/>
    </location>
</feature>
<dbReference type="CDD" id="cd03044">
    <property type="entry name" value="GST_N_EF1Bgamma"/>
    <property type="match status" value="1"/>
</dbReference>
<feature type="region of interest" description="Disordered" evidence="6">
    <location>
        <begin position="2614"/>
        <end position="2672"/>
    </location>
</feature>
<dbReference type="PROSITE" id="PS50404">
    <property type="entry name" value="GST_NTER"/>
    <property type="match status" value="1"/>
</dbReference>
<feature type="compositionally biased region" description="Basic and acidic residues" evidence="6">
    <location>
        <begin position="1923"/>
        <end position="1940"/>
    </location>
</feature>
<evidence type="ECO:0000256" key="5">
    <source>
        <dbReference type="PROSITE-ProRule" id="PRU00519"/>
    </source>
</evidence>
<dbReference type="InterPro" id="IPR010987">
    <property type="entry name" value="Glutathione-S-Trfase_C-like"/>
</dbReference>
<dbReference type="FunFam" id="1.20.1050.10:FF:000006">
    <property type="entry name" value="Elongation factor 1 gamma"/>
    <property type="match status" value="1"/>
</dbReference>
<sequence length="2832" mass="315232">MRILYTYPENFRAYKALIAAQFSGTQIKVAQDFVFGETNKSEAFLKKFPLGKVPAFETCDGTYIAESNAIAYYVANEQLRGKTDIERSLVIQWLGFADSEILPASCAWVFPLLGIMPYHKQTVEHAKEDINKALTALNSHLLTRTYLVGERLTLADICVAMTLLHLYQYILEPELRKPYQNVNRWFQTVIYQPESIAVIGAFKLADKTIEYDPKKFAETQGKSSKKEKKEKESKKEAKEPKEPKESKKESKVVADKTPAVEDEADATEEALAAEPKKTNPFASMPKSSFDLDDFKRFYSNEDESKSIPYFWQKFDSENYSIWLSEYKYNNELTKVFMSCNLISGMYQRLDSLRKGAFASACIFGKDNDNTISGIWVWRGQDLLSPDWQVDYESYNWTKLDPSKEETKELVKQYFSWTGTDKGGRKFNQGKVFNSSEISSQIHRLHAREARGPWPVATAAAAAAAAAVVDNDKADEGDEANFDRSRLGVARPLRSGSRPGGETARGTGTGVQVALASEHREQRFTHLTARRGALLSRTDYAPGRSRAPRPSGGGSRDTVRLGLGRRIDTLQRDCLFHGDCCPRSLAITTDLRQDFRSPSEMASREKKPLAPSKSKQKANNDPVLLSNEVKSKKGKALPNIKQQQQQQQQQLAQEIFDTVATGSQLPVKLEASLPRRNALKNLKRKQNLRAAKATLIKSKVSRKVTNKDIHRVAPYVKKGAKGAKKVRQPEDATVRAADIAPKFSENQANNGDNEGKGTTETPSKSAKSNLRTKKTKSDGQSKEEAAAVLATSSSAKVSPKLGRKGKTTESPDSLSKSAKTVKLTNLKKNSTGLVKVTEADSKGTTSAGKSRKSTGKDVDCGSGARNNLSVEKFPKAALDNKTSIDLTIDQVIASMLSDSESVTDKTEGKVTRSKKMLVEENIACDIEIKKEPDDDVKVTSDGESIETDQGFHFQNAIQLRKRSKVGYIDQMSQRSLRNGKQRQLSDLGTSADNDSKKRHRLNSDGTVVTDHLLEHISDCNINIDSCFSDPGCNESPSIVASNKEEVCSKDGASNFNEDIETGSGIENNNNGDRADRTGETGPILRSKTKAKTVECEATRDDDVKTEDARVAPRLGPEAQEDSKKLNNLEQVKKDNILAKFTDKSKGRRSSLNVDVKKTVNSFYSADKSDGTSKSDIDQMIEDIKLNIAKSIENRIFGPEKGLGLSKNFDVPKIEEIVAPLSTESQKMGLEDSTDEDKPTVTRNEITSDNSENSIPRVADTAKEIEEKLVKFDIGEAETHSQNVQENKASDNDIINDVHSTCESTCNINNNSATQQSYKNMVEPEEKNVGCSTASGALVNVSGNESKTLDENKKITRKSLRINDKCSDSVSNNETRKSNKTPNKTVPNKSDNVEDVLADIQKSTSEETISEDQLSDDNAVALSVSASMSPEQAEERFTEGRIQTRGTTGSETEISLNVMDNSEESETLESISREVERLVAEDHSAKPLPNTTSDPIQSKDMISDTKIPDKEREILSTSNQEASTCCDDNSTPLGPPVNDTTETPCKSYVGGKSTEDTTEMLRESDVSCKTAQSVRRSKVNNNLLHVPRALNCDLNSVNSPSVHCTSDRLNDETTELEHGNNCKELNKSSVTSNMTDCENISEQTSGHDEAALMADQINKSSDGKDPDERKLVNEENRRVLRTRDKQRKIENRQAASRNREYADNAKVKMEEVNAIQKTQISGLQNDTDEVIQSSVDGIASVESFPKTEDGNDSLNSNELDVNELEPQARSRRCREVKKRKEELSHVSGSSKTKRVKRDLRRSDQQNKEETLLDNEVAKINENNRSFLSKYGSVSANASASASASASINVSVSVSVDRTDSFRGFFEQGGLDKVDKDPNLRSKSENDITIVGAKTGGKSEKRQLSRNLSENHVSQQTIDNVDSMLENERKTLKTPELVHKDSDETSTSSESFNSGTPKILETPEDKERKESILRLLGLESLEEAAKRQNQQKTKKEQSSSTGTLKTIIRVSQKEKDKDKDKRGSRSPLKMVLKQQGRGDGEGDSPEFYTIQKEFGTSGLGDSSSGANRKFTTNHRHSCDDDNEETTPKDRQSLVIPEKSSSFSIHPGRVCADVCCYCFGKFGSLDTPMHLAQIKSDERRKKILNIERHLTKDSCLCDACYRHVDRKANTSPTNMQQKPQKQHRQLMMAKCSARECHWDSSQHTTMSFCVNHYEKVGRFLTCALCKRRLTRQHTYPLTNAEIDDLNHLLDPQGIPVSLAVGTFVCKLCRYFAQLQLKYREVDNMSVNHRSFCKSYRKRILHNLGIDVIDDEDDDSSQQVNQASQIKDRKSKKSIKNLQSKSVNSKSPERTSGTSEKSTPEPNKNESTTECSSEMGNESRAPRSVNDENVSMGAQYLEGTMENLKKRKMLDMHAYPPVTSISSLCDGVVANGMTLGMDEVTLTRLPKRSRLSSNNNNNNSNDITPVVQRLGANPSISVRTLFPGEEEMNLHVNIEFQNVREVTPQGWEKCATMIQYDRETKHLWQQLQRPYGNQSSFLRHLILLEKYYRAGDLILAPNASRNAINYSTSVQNRLISYEGPEKMDEPIMEPIATEYSNPRRLSGGYVLEKDRLSVPGTSLISRLSTNGSGNASSSHSAKVNSPRMLKLNSGKLNDRPIAGTNNGSPTSGSIRSQYQKTQIAVSGHNQQFQRHLRMQQEMLSRQSRGDFEPLICDITRTATCANENSPTTGQNILHNLNLPKSIQVTTKPTSSTNTPIPILPKIPKSLTVIPQTVTRSVEKRKRSAVRMEDRWKIGTRFYLYAFLRVDIDQISKLPPKRSKMIMMIMVSALRAISALFN</sequence>
<dbReference type="Pfam" id="PF00647">
    <property type="entry name" value="EF1G"/>
    <property type="match status" value="1"/>
</dbReference>
<feature type="compositionally biased region" description="Low complexity" evidence="6">
    <location>
        <begin position="2619"/>
        <end position="2632"/>
    </location>
</feature>
<dbReference type="EMBL" id="QBLH01000792">
    <property type="protein sequence ID" value="TGZ54279.1"/>
    <property type="molecule type" value="Genomic_DNA"/>
</dbReference>
<feature type="domain" description="GST C-terminal" evidence="9">
    <location>
        <begin position="83"/>
        <end position="216"/>
    </location>
</feature>
<feature type="region of interest" description="Disordered" evidence="6">
    <location>
        <begin position="1223"/>
        <end position="1251"/>
    </location>
</feature>
<dbReference type="InterPro" id="IPR036433">
    <property type="entry name" value="EF1B_G_C_sf"/>
</dbReference>
<feature type="region of interest" description="Disordered" evidence="6">
    <location>
        <begin position="1517"/>
        <end position="1547"/>
    </location>
</feature>
<dbReference type="Gene3D" id="1.20.1050.10">
    <property type="match status" value="1"/>
</dbReference>
<name>A0A4S2L1F0_9HYME</name>
<dbReference type="Gene3D" id="3.40.30.10">
    <property type="entry name" value="Glutaredoxin"/>
    <property type="match status" value="1"/>
</dbReference>
<dbReference type="Proteomes" id="UP000310200">
    <property type="component" value="Unassembled WGS sequence"/>
</dbReference>
<feature type="region of interest" description="Disordered" evidence="6">
    <location>
        <begin position="474"/>
        <end position="559"/>
    </location>
</feature>
<gene>
    <name evidence="10" type="ORF">DBV15_06246</name>
</gene>
<feature type="compositionally biased region" description="Polar residues" evidence="6">
    <location>
        <begin position="2331"/>
        <end position="2371"/>
    </location>
</feature>
<dbReference type="FunFam" id="3.40.30.10:FF:000233">
    <property type="entry name" value="Elongation factor 1-gamma"/>
    <property type="match status" value="1"/>
</dbReference>
<feature type="compositionally biased region" description="Polar residues" evidence="6">
    <location>
        <begin position="2056"/>
        <end position="2067"/>
    </location>
</feature>
<evidence type="ECO:0000256" key="3">
    <source>
        <dbReference type="ARBA" id="ARBA00022917"/>
    </source>
</evidence>
<evidence type="ECO:0000256" key="6">
    <source>
        <dbReference type="SAM" id="MobiDB-lite"/>
    </source>
</evidence>
<accession>A0A4S2L1F0</accession>
<feature type="region of interest" description="Disordered" evidence="6">
    <location>
        <begin position="836"/>
        <end position="865"/>
    </location>
</feature>
<reference evidence="10 11" key="1">
    <citation type="journal article" date="2019" name="Philos. Trans. R. Soc. Lond., B, Biol. Sci.">
        <title>Ant behaviour and brain gene expression of defending hosts depend on the ecological success of the intruding social parasite.</title>
        <authorList>
            <person name="Kaur R."/>
            <person name="Stoldt M."/>
            <person name="Jongepier E."/>
            <person name="Feldmeyer B."/>
            <person name="Menzel F."/>
            <person name="Bornberg-Bauer E."/>
            <person name="Foitzik S."/>
        </authorList>
    </citation>
    <scope>NUCLEOTIDE SEQUENCE [LARGE SCALE GENOMIC DNA]</scope>
    <source>
        <tissue evidence="10">Whole body</tissue>
    </source>
</reference>
<feature type="compositionally biased region" description="Basic and acidic residues" evidence="6">
    <location>
        <begin position="2008"/>
        <end position="2020"/>
    </location>
</feature>
<organism evidence="10 11">
    <name type="scientific">Temnothorax longispinosus</name>
    <dbReference type="NCBI Taxonomy" id="300112"/>
    <lineage>
        <taxon>Eukaryota</taxon>
        <taxon>Metazoa</taxon>
        <taxon>Ecdysozoa</taxon>
        <taxon>Arthropoda</taxon>
        <taxon>Hexapoda</taxon>
        <taxon>Insecta</taxon>
        <taxon>Pterygota</taxon>
        <taxon>Neoptera</taxon>
        <taxon>Endopterygota</taxon>
        <taxon>Hymenoptera</taxon>
        <taxon>Apocrita</taxon>
        <taxon>Aculeata</taxon>
        <taxon>Formicoidea</taxon>
        <taxon>Formicidae</taxon>
        <taxon>Myrmicinae</taxon>
        <taxon>Temnothorax</taxon>
    </lineage>
</organism>
<feature type="compositionally biased region" description="Basic and acidic residues" evidence="6">
    <location>
        <begin position="227"/>
        <end position="254"/>
    </location>
</feature>
<feature type="region of interest" description="Disordered" evidence="6">
    <location>
        <begin position="1740"/>
        <end position="1810"/>
    </location>
</feature>
<keyword evidence="3 5" id="KW-0648">Protein biosynthesis</keyword>
<feature type="domain" description="GST N-terminal" evidence="8">
    <location>
        <begin position="1"/>
        <end position="82"/>
    </location>
</feature>
<feature type="compositionally biased region" description="Low complexity" evidence="6">
    <location>
        <begin position="540"/>
        <end position="549"/>
    </location>
</feature>
<feature type="region of interest" description="Disordered" evidence="6">
    <location>
        <begin position="1057"/>
        <end position="1080"/>
    </location>
</feature>
<dbReference type="GO" id="GO:0005737">
    <property type="term" value="C:cytoplasm"/>
    <property type="evidence" value="ECO:0007669"/>
    <property type="project" value="TreeGrafter"/>
</dbReference>
<dbReference type="PROSITE" id="PS50405">
    <property type="entry name" value="GST_CTER"/>
    <property type="match status" value="1"/>
</dbReference>
<evidence type="ECO:0000259" key="7">
    <source>
        <dbReference type="PROSITE" id="PS50040"/>
    </source>
</evidence>
<dbReference type="InterPro" id="IPR004045">
    <property type="entry name" value="Glutathione_S-Trfase_N"/>
</dbReference>
<feature type="region of interest" description="Disordered" evidence="6">
    <location>
        <begin position="1867"/>
        <end position="1965"/>
    </location>
</feature>
<dbReference type="InterPro" id="IPR050802">
    <property type="entry name" value="EF-GSTs"/>
</dbReference>
<feature type="region of interest" description="Disordered" evidence="6">
    <location>
        <begin position="218"/>
        <end position="279"/>
    </location>
</feature>
<feature type="compositionally biased region" description="Polar residues" evidence="6">
    <location>
        <begin position="1902"/>
        <end position="1917"/>
    </location>
</feature>
<feature type="compositionally biased region" description="Polar residues" evidence="6">
    <location>
        <begin position="1517"/>
        <end position="1542"/>
    </location>
</feature>
<dbReference type="InterPro" id="IPR040079">
    <property type="entry name" value="Glutathione_S-Trfase"/>
</dbReference>
<feature type="compositionally biased region" description="Polar residues" evidence="6">
    <location>
        <begin position="1378"/>
        <end position="1388"/>
    </location>
</feature>
<feature type="region of interest" description="Disordered" evidence="6">
    <location>
        <begin position="717"/>
        <end position="822"/>
    </location>
</feature>
<evidence type="ECO:0000259" key="9">
    <source>
        <dbReference type="PROSITE" id="PS50405"/>
    </source>
</evidence>
<feature type="compositionally biased region" description="Basic and acidic residues" evidence="6">
    <location>
        <begin position="595"/>
        <end position="607"/>
    </location>
</feature>
<dbReference type="SUPFAM" id="SSF52833">
    <property type="entry name" value="Thioredoxin-like"/>
    <property type="match status" value="1"/>
</dbReference>
<evidence type="ECO:0000256" key="2">
    <source>
        <dbReference type="ARBA" id="ARBA00022768"/>
    </source>
</evidence>
<evidence type="ECO:0000256" key="1">
    <source>
        <dbReference type="ARBA" id="ARBA00022218"/>
    </source>
</evidence>
<feature type="compositionally biased region" description="Polar residues" evidence="6">
    <location>
        <begin position="807"/>
        <end position="822"/>
    </location>
</feature>
<evidence type="ECO:0000259" key="8">
    <source>
        <dbReference type="PROSITE" id="PS50404"/>
    </source>
</evidence>
<dbReference type="STRING" id="300112.A0A4S2L1F0"/>
<feature type="compositionally biased region" description="Basic and acidic residues" evidence="6">
    <location>
        <begin position="1867"/>
        <end position="1883"/>
    </location>
</feature>
<feature type="compositionally biased region" description="Polar residues" evidence="6">
    <location>
        <begin position="743"/>
        <end position="768"/>
    </location>
</feature>
<dbReference type="InterPro" id="IPR004046">
    <property type="entry name" value="GST_C"/>
</dbReference>
<dbReference type="InterPro" id="IPR036249">
    <property type="entry name" value="Thioredoxin-like_sf"/>
</dbReference>